<dbReference type="PANTHER" id="PTHR21393">
    <property type="entry name" value="MITOCHONDRIAL 28S RIBOSOMAL PROTEIN S27"/>
    <property type="match status" value="1"/>
</dbReference>
<feature type="coiled-coil region" evidence="2">
    <location>
        <begin position="364"/>
        <end position="410"/>
    </location>
</feature>
<dbReference type="GO" id="GO:0005739">
    <property type="term" value="C:mitochondrion"/>
    <property type="evidence" value="ECO:0007669"/>
    <property type="project" value="UniProtKB-SubCell"/>
</dbReference>
<comment type="subcellular location">
    <subcellularLocation>
        <location evidence="1">Mitochondrion</location>
    </subcellularLocation>
</comment>
<name>A0A7M7G3I3_NASVI</name>
<dbReference type="OrthoDB" id="19830at2759"/>
<dbReference type="GeneID" id="100117334"/>
<evidence type="ECO:0000313" key="4">
    <source>
        <dbReference type="Proteomes" id="UP000002358"/>
    </source>
</evidence>
<protein>
    <recommendedName>
        <fullName evidence="5">28S ribosomal protein S27, mitochondrial</fullName>
    </recommendedName>
</protein>
<dbReference type="FunCoup" id="A0A7M7G3I3">
    <property type="interactions" value="489"/>
</dbReference>
<reference evidence="3" key="1">
    <citation type="submission" date="2021-01" db="UniProtKB">
        <authorList>
            <consortium name="EnsemblMetazoa"/>
        </authorList>
    </citation>
    <scope>IDENTIFICATION</scope>
</reference>
<proteinExistence type="predicted"/>
<evidence type="ECO:0000256" key="1">
    <source>
        <dbReference type="ARBA" id="ARBA00004173"/>
    </source>
</evidence>
<keyword evidence="4" id="KW-1185">Reference proteome</keyword>
<dbReference type="AlphaFoldDB" id="A0A7M7G3I3"/>
<dbReference type="KEGG" id="nvi:100117334"/>
<evidence type="ECO:0008006" key="5">
    <source>
        <dbReference type="Google" id="ProtNLM"/>
    </source>
</evidence>
<organism evidence="3 4">
    <name type="scientific">Nasonia vitripennis</name>
    <name type="common">Parasitic wasp</name>
    <dbReference type="NCBI Taxonomy" id="7425"/>
    <lineage>
        <taxon>Eukaryota</taxon>
        <taxon>Metazoa</taxon>
        <taxon>Ecdysozoa</taxon>
        <taxon>Arthropoda</taxon>
        <taxon>Hexapoda</taxon>
        <taxon>Insecta</taxon>
        <taxon>Pterygota</taxon>
        <taxon>Neoptera</taxon>
        <taxon>Endopterygota</taxon>
        <taxon>Hymenoptera</taxon>
        <taxon>Apocrita</taxon>
        <taxon>Proctotrupomorpha</taxon>
        <taxon>Chalcidoidea</taxon>
        <taxon>Pteromalidae</taxon>
        <taxon>Pteromalinae</taxon>
        <taxon>Nasonia</taxon>
    </lineage>
</organism>
<sequence length="454" mass="53379">MNSSRMFRNLKSSEKLLLCLWKTPKLCRTLLSQAYQCQEAWNKRLQSPLLQKIKPVDFFLELDHKFQTQSRVSAVDIDIFSNSITNNSQIQELEDLLYKLRMSRETTFTLDSTHHAVVRFFLETGQAEQLLDVLNDRLNYGIFCDYFCYNILMDHFIEKGKFGLAAKTASLMMLQEEYKHPISNALAIYSCHKYLENADSWQEVDPETLKDPEPKEEVKIRVHYLRNPYFDDHFDLWKPSDLTGKTLYLIGQTMYDPLGRTCQLRGLLLYRKLIDAIALLKKWKQEGVKEVVYRDVLPLIKKDVPEIFGEEASDEAKELQQLLPDSETANLHQGNLETDIENLAKTAIDTYSQEDIDKQIKIYNEWEEKRMTVLKENLAELDRQARLAKIEQIKQELAEQEQVLTFFENEDKIELTIEQKLEKEKKIFGEESEVVQNLDENYVPPEIVRKRENQ</sequence>
<dbReference type="Proteomes" id="UP000002358">
    <property type="component" value="Unassembled WGS sequence"/>
</dbReference>
<dbReference type="PANTHER" id="PTHR21393:SF0">
    <property type="entry name" value="SMALL RIBOSOMAL SUBUNIT PROTEIN MS27"/>
    <property type="match status" value="1"/>
</dbReference>
<evidence type="ECO:0000313" key="3">
    <source>
        <dbReference type="EnsemblMetazoa" id="XP_001601605"/>
    </source>
</evidence>
<dbReference type="InterPro" id="IPR019266">
    <property type="entry name" value="Ribosomal_mS27"/>
</dbReference>
<dbReference type="SMR" id="A0A7M7G3I3"/>
<dbReference type="InParanoid" id="A0A7M7G3I3"/>
<dbReference type="InterPro" id="IPR034913">
    <property type="entry name" value="mS27/PTCD2"/>
</dbReference>
<dbReference type="Pfam" id="PF10037">
    <property type="entry name" value="MRP-S27"/>
    <property type="match status" value="1"/>
</dbReference>
<dbReference type="EnsemblMetazoa" id="XM_001601555">
    <property type="protein sequence ID" value="XP_001601605"/>
    <property type="gene ID" value="LOC100117334"/>
</dbReference>
<accession>A0A7M7G3I3</accession>
<keyword evidence="2" id="KW-0175">Coiled coil</keyword>
<evidence type="ECO:0000256" key="2">
    <source>
        <dbReference type="SAM" id="Coils"/>
    </source>
</evidence>
<dbReference type="RefSeq" id="XP_001601605.2">
    <property type="nucleotide sequence ID" value="XM_001601555.6"/>
</dbReference>